<accession>A0A1H6UUN5</accession>
<dbReference type="EMBL" id="FNXY01000004">
    <property type="protein sequence ID" value="SEI91765.1"/>
    <property type="molecule type" value="Genomic_DNA"/>
</dbReference>
<reference evidence="1 2" key="1">
    <citation type="submission" date="2016-10" db="EMBL/GenBank/DDBJ databases">
        <authorList>
            <person name="de Groot N.N."/>
        </authorList>
    </citation>
    <scope>NUCLEOTIDE SEQUENCE [LARGE SCALE GENOMIC DNA]</scope>
    <source>
        <strain evidence="1 2">DSM 19938</strain>
    </source>
</reference>
<dbReference type="AlphaFoldDB" id="A0A1H6UUN5"/>
<keyword evidence="2" id="KW-1185">Reference proteome</keyword>
<evidence type="ECO:0000313" key="1">
    <source>
        <dbReference type="EMBL" id="SEI91765.1"/>
    </source>
</evidence>
<protein>
    <submittedName>
        <fullName evidence="1">Uncharacterized protein</fullName>
    </submittedName>
</protein>
<gene>
    <name evidence="1" type="ORF">SAMN04487995_2542</name>
</gene>
<dbReference type="Proteomes" id="UP000199532">
    <property type="component" value="Unassembled WGS sequence"/>
</dbReference>
<organism evidence="1 2">
    <name type="scientific">Dyadobacter koreensis</name>
    <dbReference type="NCBI Taxonomy" id="408657"/>
    <lineage>
        <taxon>Bacteria</taxon>
        <taxon>Pseudomonadati</taxon>
        <taxon>Bacteroidota</taxon>
        <taxon>Cytophagia</taxon>
        <taxon>Cytophagales</taxon>
        <taxon>Spirosomataceae</taxon>
        <taxon>Dyadobacter</taxon>
    </lineage>
</organism>
<evidence type="ECO:0000313" key="2">
    <source>
        <dbReference type="Proteomes" id="UP000199532"/>
    </source>
</evidence>
<sequence>MKRAFYTVFILMCALLHGCKNEKISGTDEAGCLKVKSVAEYCISEKPLYLIQFLQPTTLATQQKSDVNDSTIYLAAILELPESFQRRDSIFYMKSHYDPVSERKYRPSICQAVFGPVKILVCDEASSQPCQ</sequence>
<proteinExistence type="predicted"/>
<name>A0A1H6UUN5_9BACT</name>